<dbReference type="InterPro" id="IPR012337">
    <property type="entry name" value="RNaseH-like_sf"/>
</dbReference>
<dbReference type="Gene3D" id="3.30.420.10">
    <property type="entry name" value="Ribonuclease H-like superfamily/Ribonuclease H"/>
    <property type="match status" value="1"/>
</dbReference>
<reference evidence="2" key="1">
    <citation type="submission" date="2023-05" db="EMBL/GenBank/DDBJ databases">
        <title>Genome and transcriptome analyses reveal genes involved in the formation of fine ridges on petal epidermal cells in Hibiscus trionum.</title>
        <authorList>
            <person name="Koshimizu S."/>
            <person name="Masuda S."/>
            <person name="Ishii T."/>
            <person name="Shirasu K."/>
            <person name="Hoshino A."/>
            <person name="Arita M."/>
        </authorList>
    </citation>
    <scope>NUCLEOTIDE SEQUENCE</scope>
    <source>
        <strain evidence="2">Hamamatsu line</strain>
    </source>
</reference>
<dbReference type="Pfam" id="PF00078">
    <property type="entry name" value="RVT_1"/>
    <property type="match status" value="1"/>
</dbReference>
<dbReference type="SUPFAM" id="SSF56219">
    <property type="entry name" value="DNase I-like"/>
    <property type="match status" value="1"/>
</dbReference>
<dbReference type="Gene3D" id="3.60.10.10">
    <property type="entry name" value="Endonuclease/exonuclease/phosphatase"/>
    <property type="match status" value="1"/>
</dbReference>
<sequence length="1365" mass="154017">MKIISWNVRGLGKLRAIRRLSNKLRSIPPQLLFLMETKLSSSKMARVRLKCGFTQGFDVGALGSRGGLMLAWSSNLSVSIRSFSQHHIDAVIQDSHSDFSWRFTGFYGNPIESLRSDSWDLLRSLDNDRNLPWLVAGDFNEIMYASEKKGGRVRSERNMEAFRAVLRDCELSDLGFTGNWYTWERGRLVTNNVRERLDRGVASDSWRDYFPNFSVTHLNHSISDHCSLLFDTANTPASNSYRAWFRFDANWTLDPDCEDIISSFWSSTSGDLPTKLNQLSSILSNWNKEKRLQKRHRTAVLNNKLKHLSALDADDENLAELLEVKLAMNLEADKDEIYWEQRAHTNWLKHGDRNTRFFHNWASFRRKSNRVTSLRDDDGRLFTTESDMAKVAESYFCNLFTTSSIGNSDFISNLVTPIVSEDMNNKLLVPFTKEEIFGAVKSMAPLKASGQDGFPALFYQSYWHIVGKEVVDFCLGILNDGKDFSTINGGNIVLIPKVESPSSMTQFRPISLCSVLYKIIAKSIVNRLCVLLDLCINPTQGAFVPGRHISDNILIAYEVLHSLKNRKAGRNGAFALKLDMSKAYDRVEWPFVRKMMSSLGFSNQWLDLIFRCVSSVSYRIVFNGVPGASFSPSRGLRQGDPLSPYLFLFCAEGLSALINAAKQNGEIKGVKVGRSGVTLTHLFFADDCILFGDTSSTGIQALKHLLLCYERISGQKINFDKSLIYFSSNVNPTDRQDIGNEYGVRISNNPETYLGLPTMVGRNKRGAFASLLDSTNRKVEGWSCRFLSMGGKEVFLKSVLQAIPIYAMQCFLFPLSLCHDLESIYCRFWWRNNGSKRGIHWARWESLCSPKDKGGMGFRDLAKFNIAILAKQGWHLLTNPSSLLARVLKGRYFPTGNFLSANLGSNPSYTWKSIWCTRGLIEKGFGWRIGCGSAINIWTDPWITDDADGRVHNTPINPLFQRVSDLICPVTNNWKLDVVTSLFSNAQARNILQMKLPMHRQEDFIIWRADKSGTYSVRSGYKLLCVSNTNPYGFSNHEQSTTVFRSLWLAKLPSKVKISVWRFCMNYLPTSVNLHIRKLNPHLPCRFCGLQAESVFHLASNCPFTARIFSDLHILIPITAGEQNWLEWLANLFEPLSSPMLNLLIAAIWAIWTFRNKRVYENATHSPEEIVRFIRSFVAEHEAVNVKPISGPPSAASVHWLPPTGDVVKINFDASFTVNSGQSVSGIVIRNSEGLVMATGTYPHSHIANPEIEEACACDQALSLASDLGFRKVILEGDALSVVNKIASPASDKSDTFAITSNIKRKWRSFETCSIQHVNRRCNEAAHTLAILGRNFSSPRIWIEEAPARVAAIVERDRLTVFPPV</sequence>
<dbReference type="PANTHER" id="PTHR33116:SF86">
    <property type="entry name" value="REVERSE TRANSCRIPTASE DOMAIN-CONTAINING PROTEIN"/>
    <property type="match status" value="1"/>
</dbReference>
<evidence type="ECO:0000313" key="3">
    <source>
        <dbReference type="Proteomes" id="UP001165190"/>
    </source>
</evidence>
<accession>A0A9W7ILS5</accession>
<dbReference type="CDD" id="cd01650">
    <property type="entry name" value="RT_nLTR_like"/>
    <property type="match status" value="1"/>
</dbReference>
<gene>
    <name evidence="2" type="ORF">HRI_003513800</name>
</gene>
<dbReference type="OrthoDB" id="428918at2759"/>
<keyword evidence="3" id="KW-1185">Reference proteome</keyword>
<dbReference type="InterPro" id="IPR036397">
    <property type="entry name" value="RNaseH_sf"/>
</dbReference>
<dbReference type="InterPro" id="IPR002156">
    <property type="entry name" value="RNaseH_domain"/>
</dbReference>
<dbReference type="CDD" id="cd06222">
    <property type="entry name" value="RNase_H_like"/>
    <property type="match status" value="1"/>
</dbReference>
<protein>
    <recommendedName>
        <fullName evidence="1">Reverse transcriptase domain-containing protein</fullName>
    </recommendedName>
</protein>
<dbReference type="InterPro" id="IPR026960">
    <property type="entry name" value="RVT-Znf"/>
</dbReference>
<dbReference type="Pfam" id="PF03372">
    <property type="entry name" value="Exo_endo_phos"/>
    <property type="match status" value="1"/>
</dbReference>
<dbReference type="InterPro" id="IPR043502">
    <property type="entry name" value="DNA/RNA_pol_sf"/>
</dbReference>
<comment type="caution">
    <text evidence="2">The sequence shown here is derived from an EMBL/GenBank/DDBJ whole genome shotgun (WGS) entry which is preliminary data.</text>
</comment>
<dbReference type="GO" id="GO:0004523">
    <property type="term" value="F:RNA-DNA hybrid ribonuclease activity"/>
    <property type="evidence" value="ECO:0007669"/>
    <property type="project" value="InterPro"/>
</dbReference>
<evidence type="ECO:0000313" key="2">
    <source>
        <dbReference type="EMBL" id="GMI98445.1"/>
    </source>
</evidence>
<name>A0A9W7ILS5_HIBTR</name>
<dbReference type="InterPro" id="IPR036691">
    <property type="entry name" value="Endo/exonu/phosph_ase_sf"/>
</dbReference>
<dbReference type="PROSITE" id="PS50878">
    <property type="entry name" value="RT_POL"/>
    <property type="match status" value="1"/>
</dbReference>
<evidence type="ECO:0000259" key="1">
    <source>
        <dbReference type="PROSITE" id="PS50878"/>
    </source>
</evidence>
<dbReference type="SUPFAM" id="SSF56672">
    <property type="entry name" value="DNA/RNA polymerases"/>
    <property type="match status" value="1"/>
</dbReference>
<dbReference type="InterPro" id="IPR000477">
    <property type="entry name" value="RT_dom"/>
</dbReference>
<dbReference type="PANTHER" id="PTHR33116">
    <property type="entry name" value="REVERSE TRANSCRIPTASE ZINC-BINDING DOMAIN-CONTAINING PROTEIN-RELATED-RELATED"/>
    <property type="match status" value="1"/>
</dbReference>
<proteinExistence type="predicted"/>
<dbReference type="InterPro" id="IPR044730">
    <property type="entry name" value="RNase_H-like_dom_plant"/>
</dbReference>
<dbReference type="Pfam" id="PF13456">
    <property type="entry name" value="RVT_3"/>
    <property type="match status" value="1"/>
</dbReference>
<dbReference type="EMBL" id="BSYR01000031">
    <property type="protein sequence ID" value="GMI98445.1"/>
    <property type="molecule type" value="Genomic_DNA"/>
</dbReference>
<dbReference type="GO" id="GO:0003676">
    <property type="term" value="F:nucleic acid binding"/>
    <property type="evidence" value="ECO:0007669"/>
    <property type="project" value="InterPro"/>
</dbReference>
<organism evidence="2 3">
    <name type="scientific">Hibiscus trionum</name>
    <name type="common">Flower of an hour</name>
    <dbReference type="NCBI Taxonomy" id="183268"/>
    <lineage>
        <taxon>Eukaryota</taxon>
        <taxon>Viridiplantae</taxon>
        <taxon>Streptophyta</taxon>
        <taxon>Embryophyta</taxon>
        <taxon>Tracheophyta</taxon>
        <taxon>Spermatophyta</taxon>
        <taxon>Magnoliopsida</taxon>
        <taxon>eudicotyledons</taxon>
        <taxon>Gunneridae</taxon>
        <taxon>Pentapetalae</taxon>
        <taxon>rosids</taxon>
        <taxon>malvids</taxon>
        <taxon>Malvales</taxon>
        <taxon>Malvaceae</taxon>
        <taxon>Malvoideae</taxon>
        <taxon>Hibiscus</taxon>
    </lineage>
</organism>
<dbReference type="InterPro" id="IPR005135">
    <property type="entry name" value="Endo/exonuclease/phosphatase"/>
</dbReference>
<feature type="domain" description="Reverse transcriptase" evidence="1">
    <location>
        <begin position="476"/>
        <end position="758"/>
    </location>
</feature>
<dbReference type="Pfam" id="PF13966">
    <property type="entry name" value="zf-RVT"/>
    <property type="match status" value="1"/>
</dbReference>
<dbReference type="Proteomes" id="UP001165190">
    <property type="component" value="Unassembled WGS sequence"/>
</dbReference>
<dbReference type="SUPFAM" id="SSF53098">
    <property type="entry name" value="Ribonuclease H-like"/>
    <property type="match status" value="1"/>
</dbReference>